<gene>
    <name evidence="1" type="ORF">G1C94_0426</name>
</gene>
<accession>A0ABX1SVE9</accession>
<evidence type="ECO:0000313" key="2">
    <source>
        <dbReference type="Proteomes" id="UP000553756"/>
    </source>
</evidence>
<reference evidence="1 2" key="1">
    <citation type="submission" date="2020-02" db="EMBL/GenBank/DDBJ databases">
        <title>Characterization of phylogenetic diversity of novel bifidobacterial species isolated in Czech ZOOs.</title>
        <authorList>
            <person name="Lugli G.A."/>
            <person name="Vera N.B."/>
            <person name="Ventura M."/>
        </authorList>
    </citation>
    <scope>NUCLEOTIDE SEQUENCE [LARGE SCALE GENOMIC DNA]</scope>
    <source>
        <strain evidence="1 2">DSM 109963</strain>
    </source>
</reference>
<evidence type="ECO:0000313" key="1">
    <source>
        <dbReference type="EMBL" id="NMN01805.1"/>
    </source>
</evidence>
<organism evidence="1 2">
    <name type="scientific">Bifidobacterium panos</name>
    <dbReference type="NCBI Taxonomy" id="2675321"/>
    <lineage>
        <taxon>Bacteria</taxon>
        <taxon>Bacillati</taxon>
        <taxon>Actinomycetota</taxon>
        <taxon>Actinomycetes</taxon>
        <taxon>Bifidobacteriales</taxon>
        <taxon>Bifidobacteriaceae</taxon>
        <taxon>Bifidobacterium</taxon>
    </lineage>
</organism>
<comment type="caution">
    <text evidence="1">The sequence shown here is derived from an EMBL/GenBank/DDBJ whole genome shotgun (WGS) entry which is preliminary data.</text>
</comment>
<dbReference type="Proteomes" id="UP000553756">
    <property type="component" value="Unassembled WGS sequence"/>
</dbReference>
<protein>
    <submittedName>
        <fullName evidence="1">Uncharacterized protein</fullName>
    </submittedName>
</protein>
<proteinExistence type="predicted"/>
<dbReference type="EMBL" id="JAAIIJ010000004">
    <property type="protein sequence ID" value="NMN01805.1"/>
    <property type="molecule type" value="Genomic_DNA"/>
</dbReference>
<sequence length="57" mass="6496">MDINSGFTRQQQPAKPLPHSKVFSSYAVAVAYMAYIEAAERVPKLIRWGRNGWRVVC</sequence>
<name>A0ABX1SVE9_9BIFI</name>
<keyword evidence="2" id="KW-1185">Reference proteome</keyword>